<proteinExistence type="predicted"/>
<name>A0A6A5HTV2_CAERE</name>
<keyword evidence="1" id="KW-0472">Membrane</keyword>
<feature type="transmembrane region" description="Helical" evidence="1">
    <location>
        <begin position="107"/>
        <end position="126"/>
    </location>
</feature>
<reference evidence="2 3" key="1">
    <citation type="submission" date="2019-12" db="EMBL/GenBank/DDBJ databases">
        <title>Chromosome-level assembly of the Caenorhabditis remanei genome.</title>
        <authorList>
            <person name="Teterina A.A."/>
            <person name="Willis J.H."/>
            <person name="Phillips P.C."/>
        </authorList>
    </citation>
    <scope>NUCLEOTIDE SEQUENCE [LARGE SCALE GENOMIC DNA]</scope>
    <source>
        <strain evidence="2 3">PX506</strain>
        <tissue evidence="2">Whole organism</tissue>
    </source>
</reference>
<dbReference type="KEGG" id="crq:GCK72_002380"/>
<dbReference type="AlphaFoldDB" id="A0A6A5HTV2"/>
<organism evidence="2 3">
    <name type="scientific">Caenorhabditis remanei</name>
    <name type="common">Caenorhabditis vulgaris</name>
    <dbReference type="NCBI Taxonomy" id="31234"/>
    <lineage>
        <taxon>Eukaryota</taxon>
        <taxon>Metazoa</taxon>
        <taxon>Ecdysozoa</taxon>
        <taxon>Nematoda</taxon>
        <taxon>Chromadorea</taxon>
        <taxon>Rhabditida</taxon>
        <taxon>Rhabditina</taxon>
        <taxon>Rhabditomorpha</taxon>
        <taxon>Rhabditoidea</taxon>
        <taxon>Rhabditidae</taxon>
        <taxon>Peloderinae</taxon>
        <taxon>Caenorhabditis</taxon>
    </lineage>
</organism>
<dbReference type="GeneID" id="9809964"/>
<dbReference type="Proteomes" id="UP000483820">
    <property type="component" value="Chromosome I"/>
</dbReference>
<evidence type="ECO:0000256" key="1">
    <source>
        <dbReference type="SAM" id="Phobius"/>
    </source>
</evidence>
<evidence type="ECO:0000313" key="2">
    <source>
        <dbReference type="EMBL" id="KAF1770561.1"/>
    </source>
</evidence>
<dbReference type="EMBL" id="WUAV01000001">
    <property type="protein sequence ID" value="KAF1770561.1"/>
    <property type="molecule type" value="Genomic_DNA"/>
</dbReference>
<protein>
    <submittedName>
        <fullName evidence="2">Uncharacterized protein</fullName>
    </submittedName>
</protein>
<keyword evidence="1" id="KW-1133">Transmembrane helix</keyword>
<dbReference type="RefSeq" id="XP_053592043.1">
    <property type="nucleotide sequence ID" value="XM_053723398.1"/>
</dbReference>
<evidence type="ECO:0000313" key="3">
    <source>
        <dbReference type="Proteomes" id="UP000483820"/>
    </source>
</evidence>
<gene>
    <name evidence="2" type="ORF">GCK72_002380</name>
</gene>
<keyword evidence="1" id="KW-0812">Transmembrane</keyword>
<sequence length="136" mass="15641">MEEKDDYDVFIEEAENVIEHYTAGEDVQYELNRLLERALLVDPINAPCRDAEAINAYNLLKRAIDTESPINIPITPIIRQRQRSHSSNDHNNASTNSPAEPALHSRFPVLICFIIFILLCLIYYLILPPPCPRPLW</sequence>
<comment type="caution">
    <text evidence="2">The sequence shown here is derived from an EMBL/GenBank/DDBJ whole genome shotgun (WGS) entry which is preliminary data.</text>
</comment>
<accession>A0A6A5HTV2</accession>
<dbReference type="CTD" id="9809964"/>